<proteinExistence type="predicted"/>
<sequence>MEKIAWIESFEEGLQKARSENKLIFADFFNPN</sequence>
<dbReference type="EMBL" id="CP001089">
    <property type="protein sequence ID" value="ACD93840.1"/>
    <property type="molecule type" value="Genomic_DNA"/>
</dbReference>
<name>B3E9H4_TRIL1</name>
<accession>B3E9H4</accession>
<keyword evidence="2" id="KW-1185">Reference proteome</keyword>
<gene>
    <name evidence="1" type="ordered locus">Glov_0103</name>
</gene>
<evidence type="ECO:0000313" key="1">
    <source>
        <dbReference type="EMBL" id="ACD93840.1"/>
    </source>
</evidence>
<evidence type="ECO:0000313" key="2">
    <source>
        <dbReference type="Proteomes" id="UP000002420"/>
    </source>
</evidence>
<dbReference type="HOGENOM" id="CLU_3389632_0_0_7"/>
<dbReference type="Proteomes" id="UP000002420">
    <property type="component" value="Chromosome"/>
</dbReference>
<protein>
    <submittedName>
        <fullName evidence="1">Uncharacterized protein</fullName>
    </submittedName>
</protein>
<dbReference type="Gene3D" id="3.40.30.10">
    <property type="entry name" value="Glutaredoxin"/>
    <property type="match status" value="1"/>
</dbReference>
<reference evidence="1 2" key="1">
    <citation type="submission" date="2008-05" db="EMBL/GenBank/DDBJ databases">
        <title>Complete sequence of chromosome of Geobacter lovleyi SZ.</title>
        <authorList>
            <consortium name="US DOE Joint Genome Institute"/>
            <person name="Lucas S."/>
            <person name="Copeland A."/>
            <person name="Lapidus A."/>
            <person name="Glavina del Rio T."/>
            <person name="Dalin E."/>
            <person name="Tice H."/>
            <person name="Bruce D."/>
            <person name="Goodwin L."/>
            <person name="Pitluck S."/>
            <person name="Chertkov O."/>
            <person name="Meincke L."/>
            <person name="Brettin T."/>
            <person name="Detter J.C."/>
            <person name="Han C."/>
            <person name="Tapia R."/>
            <person name="Kuske C.R."/>
            <person name="Schmutz J."/>
            <person name="Larimer F."/>
            <person name="Land M."/>
            <person name="Hauser L."/>
            <person name="Kyrpides N."/>
            <person name="Mikhailova N."/>
            <person name="Sung Y."/>
            <person name="Fletcher K.E."/>
            <person name="Ritalahti K.M."/>
            <person name="Loeffler F.E."/>
            <person name="Richardson P."/>
        </authorList>
    </citation>
    <scope>NUCLEOTIDE SEQUENCE [LARGE SCALE GENOMIC DNA]</scope>
    <source>
        <strain evidence="2">ATCC BAA-1151 / DSM 17278 / SZ</strain>
    </source>
</reference>
<dbReference type="KEGG" id="glo:Glov_0103"/>
<dbReference type="AlphaFoldDB" id="B3E9H4"/>
<organism evidence="1 2">
    <name type="scientific">Trichlorobacter lovleyi (strain ATCC BAA-1151 / DSM 17278 / SZ)</name>
    <name type="common">Geobacter lovleyi</name>
    <dbReference type="NCBI Taxonomy" id="398767"/>
    <lineage>
        <taxon>Bacteria</taxon>
        <taxon>Pseudomonadati</taxon>
        <taxon>Thermodesulfobacteriota</taxon>
        <taxon>Desulfuromonadia</taxon>
        <taxon>Geobacterales</taxon>
        <taxon>Geobacteraceae</taxon>
        <taxon>Trichlorobacter</taxon>
    </lineage>
</organism>